<feature type="transmembrane region" description="Helical" evidence="9">
    <location>
        <begin position="158"/>
        <end position="177"/>
    </location>
</feature>
<dbReference type="PANTHER" id="PTHR19139">
    <property type="entry name" value="AQUAPORIN TRANSPORTER"/>
    <property type="match status" value="1"/>
</dbReference>
<dbReference type="InterPro" id="IPR023271">
    <property type="entry name" value="Aquaporin-like"/>
</dbReference>
<keyword evidence="11" id="KW-1185">Reference proteome</keyword>
<feature type="transmembrane region" description="Helical" evidence="9">
    <location>
        <begin position="122"/>
        <end position="146"/>
    </location>
</feature>
<dbReference type="PRINTS" id="PR00783">
    <property type="entry name" value="MINTRINSICP"/>
</dbReference>
<dbReference type="InterPro" id="IPR000425">
    <property type="entry name" value="MIP"/>
</dbReference>
<protein>
    <submittedName>
        <fullName evidence="10">Aquaporin Z</fullName>
    </submittedName>
</protein>
<feature type="transmembrane region" description="Helical" evidence="9">
    <location>
        <begin position="35"/>
        <end position="53"/>
    </location>
</feature>
<feature type="transmembrane region" description="Helical" evidence="9">
    <location>
        <begin position="83"/>
        <end position="102"/>
    </location>
</feature>
<dbReference type="Proteomes" id="UP000830454">
    <property type="component" value="Chromosome"/>
</dbReference>
<comment type="similarity">
    <text evidence="2 8">Belongs to the MIP/aquaporin (TC 1.A.8) family.</text>
</comment>
<name>A0ABY4HK46_9FLAO</name>
<evidence type="ECO:0000256" key="2">
    <source>
        <dbReference type="ARBA" id="ARBA00006175"/>
    </source>
</evidence>
<dbReference type="PROSITE" id="PS00221">
    <property type="entry name" value="MIP"/>
    <property type="match status" value="1"/>
</dbReference>
<dbReference type="InterPro" id="IPR022357">
    <property type="entry name" value="MIP_CS"/>
</dbReference>
<evidence type="ECO:0000256" key="5">
    <source>
        <dbReference type="ARBA" id="ARBA00022692"/>
    </source>
</evidence>
<sequence length="227" mass="24598">MKRYIVELIGTFWLIFTGCGSSIITVAFPEFGISYVGVALAFGFSILTIYYAVGGVLGCHLNPAVTIGAIAAKRTGINEGIKYIAFQLLGATLGAGILYLIVTDNEFMEIGSFASNGFGKHSPLGFGVIACFITEFIMTFFFVFIFLRVTLKTKNSNLSGLIIGLSLTLIHLVSIPITNTSVNPARSTSQAIFTDLIWPLEQLWLFWLAPLSGGIIAGLVYRKFNTV</sequence>
<gene>
    <name evidence="10" type="primary">aqpZ</name>
    <name evidence="10" type="ORF">LXD69_14390</name>
</gene>
<dbReference type="EMBL" id="CP090145">
    <property type="protein sequence ID" value="UOX33222.1"/>
    <property type="molecule type" value="Genomic_DNA"/>
</dbReference>
<evidence type="ECO:0000256" key="9">
    <source>
        <dbReference type="SAM" id="Phobius"/>
    </source>
</evidence>
<dbReference type="RefSeq" id="WP_045967353.1">
    <property type="nucleotide sequence ID" value="NZ_CP090145.1"/>
</dbReference>
<dbReference type="Pfam" id="PF00230">
    <property type="entry name" value="MIP"/>
    <property type="match status" value="1"/>
</dbReference>
<dbReference type="InterPro" id="IPR034294">
    <property type="entry name" value="Aquaporin_transptr"/>
</dbReference>
<evidence type="ECO:0000256" key="3">
    <source>
        <dbReference type="ARBA" id="ARBA00022448"/>
    </source>
</evidence>
<keyword evidence="6 9" id="KW-1133">Transmembrane helix</keyword>
<reference evidence="10" key="2">
    <citation type="submission" date="2022-04" db="EMBL/GenBank/DDBJ databases">
        <title>Complete Genome Sequence of Flavobacterium sediminilitoris YSM-43, Isolated from a Tidal Sediment.</title>
        <authorList>
            <person name="Lee P.A."/>
        </authorList>
    </citation>
    <scope>NUCLEOTIDE SEQUENCE</scope>
    <source>
        <strain evidence="10">YSM-43</strain>
    </source>
</reference>
<feature type="transmembrane region" description="Helical" evidence="9">
    <location>
        <begin position="12"/>
        <end position="29"/>
    </location>
</feature>
<dbReference type="NCBIfam" id="NF003838">
    <property type="entry name" value="PRK05420.1"/>
    <property type="match status" value="1"/>
</dbReference>
<evidence type="ECO:0000256" key="8">
    <source>
        <dbReference type="RuleBase" id="RU000477"/>
    </source>
</evidence>
<keyword evidence="4" id="KW-1003">Cell membrane</keyword>
<keyword evidence="7 9" id="KW-0472">Membrane</keyword>
<dbReference type="CDD" id="cd00333">
    <property type="entry name" value="MIP"/>
    <property type="match status" value="1"/>
</dbReference>
<keyword evidence="3 8" id="KW-0813">Transport</keyword>
<evidence type="ECO:0000256" key="4">
    <source>
        <dbReference type="ARBA" id="ARBA00022475"/>
    </source>
</evidence>
<evidence type="ECO:0000256" key="6">
    <source>
        <dbReference type="ARBA" id="ARBA00022989"/>
    </source>
</evidence>
<organism evidence="10 11">
    <name type="scientific">Flavobacterium sediminilitoris</name>
    <dbReference type="NCBI Taxonomy" id="2024526"/>
    <lineage>
        <taxon>Bacteria</taxon>
        <taxon>Pseudomonadati</taxon>
        <taxon>Bacteroidota</taxon>
        <taxon>Flavobacteriia</taxon>
        <taxon>Flavobacteriales</taxon>
        <taxon>Flavobacteriaceae</taxon>
        <taxon>Flavobacterium</taxon>
    </lineage>
</organism>
<proteinExistence type="inferred from homology"/>
<evidence type="ECO:0000313" key="10">
    <source>
        <dbReference type="EMBL" id="UOX33222.1"/>
    </source>
</evidence>
<reference evidence="10" key="1">
    <citation type="submission" date="2021-12" db="EMBL/GenBank/DDBJ databases">
        <authorList>
            <person name="Cha I.-T."/>
            <person name="Lee K.-E."/>
            <person name="Park S.-J."/>
        </authorList>
    </citation>
    <scope>NUCLEOTIDE SEQUENCE</scope>
    <source>
        <strain evidence="10">YSM-43</strain>
    </source>
</reference>
<feature type="transmembrane region" description="Helical" evidence="9">
    <location>
        <begin position="203"/>
        <end position="221"/>
    </location>
</feature>
<evidence type="ECO:0000313" key="11">
    <source>
        <dbReference type="Proteomes" id="UP000830454"/>
    </source>
</evidence>
<evidence type="ECO:0000256" key="1">
    <source>
        <dbReference type="ARBA" id="ARBA00004651"/>
    </source>
</evidence>
<comment type="subcellular location">
    <subcellularLocation>
        <location evidence="1">Cell membrane</location>
        <topology evidence="1">Multi-pass membrane protein</topology>
    </subcellularLocation>
</comment>
<keyword evidence="5 8" id="KW-0812">Transmembrane</keyword>
<evidence type="ECO:0000256" key="7">
    <source>
        <dbReference type="ARBA" id="ARBA00023136"/>
    </source>
</evidence>
<dbReference type="PANTHER" id="PTHR19139:SF199">
    <property type="entry name" value="MIP17260P"/>
    <property type="match status" value="1"/>
</dbReference>
<accession>A0ABY4HK46</accession>
<dbReference type="Gene3D" id="1.20.1080.10">
    <property type="entry name" value="Glycerol uptake facilitator protein"/>
    <property type="match status" value="1"/>
</dbReference>
<dbReference type="SUPFAM" id="SSF81338">
    <property type="entry name" value="Aquaporin-like"/>
    <property type="match status" value="1"/>
</dbReference>
<dbReference type="PROSITE" id="PS51257">
    <property type="entry name" value="PROKAR_LIPOPROTEIN"/>
    <property type="match status" value="1"/>
</dbReference>